<dbReference type="InParanoid" id="A0A061DFQ8"/>
<dbReference type="Proteomes" id="UP000026915">
    <property type="component" value="Chromosome 1"/>
</dbReference>
<sequence>MEGPTIKMCNSEPRIKYVAPSCPLTGEVRSPCIKADSLPASSSLSSFLVISPIIGNLSNTTNQCLFAFGRQRHQESKPRWEEETGISEVGHGRH</sequence>
<organism evidence="2 3">
    <name type="scientific">Theobroma cacao</name>
    <name type="common">Cacao</name>
    <name type="synonym">Cocoa</name>
    <dbReference type="NCBI Taxonomy" id="3641"/>
    <lineage>
        <taxon>Eukaryota</taxon>
        <taxon>Viridiplantae</taxon>
        <taxon>Streptophyta</taxon>
        <taxon>Embryophyta</taxon>
        <taxon>Tracheophyta</taxon>
        <taxon>Spermatophyta</taxon>
        <taxon>Magnoliopsida</taxon>
        <taxon>eudicotyledons</taxon>
        <taxon>Gunneridae</taxon>
        <taxon>Pentapetalae</taxon>
        <taxon>rosids</taxon>
        <taxon>malvids</taxon>
        <taxon>Malvales</taxon>
        <taxon>Malvaceae</taxon>
        <taxon>Byttnerioideae</taxon>
        <taxon>Theobroma</taxon>
    </lineage>
</organism>
<reference evidence="2 3" key="1">
    <citation type="journal article" date="2013" name="Genome Biol.">
        <title>The genome sequence of the most widely cultivated cacao type and its use to identify candidate genes regulating pod color.</title>
        <authorList>
            <person name="Motamayor J.C."/>
            <person name="Mockaitis K."/>
            <person name="Schmutz J."/>
            <person name="Haiminen N."/>
            <person name="Iii D.L."/>
            <person name="Cornejo O."/>
            <person name="Findley S.D."/>
            <person name="Zheng P."/>
            <person name="Utro F."/>
            <person name="Royaert S."/>
            <person name="Saski C."/>
            <person name="Jenkins J."/>
            <person name="Podicheti R."/>
            <person name="Zhao M."/>
            <person name="Scheffler B.E."/>
            <person name="Stack J.C."/>
            <person name="Feltus F.A."/>
            <person name="Mustiga G.M."/>
            <person name="Amores F."/>
            <person name="Phillips W."/>
            <person name="Marelli J.P."/>
            <person name="May G.D."/>
            <person name="Shapiro H."/>
            <person name="Ma J."/>
            <person name="Bustamante C.D."/>
            <person name="Schnell R.J."/>
            <person name="Main D."/>
            <person name="Gilbert D."/>
            <person name="Parida L."/>
            <person name="Kuhn D.N."/>
        </authorList>
    </citation>
    <scope>NUCLEOTIDE SEQUENCE [LARGE SCALE GENOMIC DNA]</scope>
    <source>
        <strain evidence="3">cv. Matina 1-6</strain>
    </source>
</reference>
<evidence type="ECO:0000256" key="1">
    <source>
        <dbReference type="SAM" id="MobiDB-lite"/>
    </source>
</evidence>
<evidence type="ECO:0000313" key="3">
    <source>
        <dbReference type="Proteomes" id="UP000026915"/>
    </source>
</evidence>
<feature type="region of interest" description="Disordered" evidence="1">
    <location>
        <begin position="71"/>
        <end position="94"/>
    </location>
</feature>
<proteinExistence type="predicted"/>
<evidence type="ECO:0000313" key="2">
    <source>
        <dbReference type="EMBL" id="EOX90837.1"/>
    </source>
</evidence>
<gene>
    <name evidence="2" type="ORF">TCM_000194</name>
</gene>
<feature type="compositionally biased region" description="Basic and acidic residues" evidence="1">
    <location>
        <begin position="72"/>
        <end position="82"/>
    </location>
</feature>
<keyword evidence="3" id="KW-1185">Reference proteome</keyword>
<dbReference type="HOGENOM" id="CLU_2390394_0_0_1"/>
<dbReference type="EMBL" id="CM001879">
    <property type="protein sequence ID" value="EOX90837.1"/>
    <property type="molecule type" value="Genomic_DNA"/>
</dbReference>
<protein>
    <submittedName>
        <fullName evidence="2">Uncharacterized protein</fullName>
    </submittedName>
</protein>
<name>A0A061DFQ8_THECC</name>
<dbReference type="AlphaFoldDB" id="A0A061DFQ8"/>
<accession>A0A061DFQ8</accession>
<dbReference type="Gramene" id="EOX90837">
    <property type="protein sequence ID" value="EOX90837"/>
    <property type="gene ID" value="TCM_000194"/>
</dbReference>